<feature type="region of interest" description="Disordered" evidence="1">
    <location>
        <begin position="59"/>
        <end position="83"/>
    </location>
</feature>
<sequence>MPGISGISTTAGPEPATYTVFVTPAISTDRREKSVIGSSRRVAPSPCPLSALMGAAWPGERAYGERRDRRMSGRSRHEEGGAA</sequence>
<proteinExistence type="predicted"/>
<reference evidence="2 3" key="1">
    <citation type="journal article" date="2019" name="Int. J. Syst. Evol. Microbiol.">
        <title>The Global Catalogue of Microorganisms (GCM) 10K type strain sequencing project: providing services to taxonomists for standard genome sequencing and annotation.</title>
        <authorList>
            <consortium name="The Broad Institute Genomics Platform"/>
            <consortium name="The Broad Institute Genome Sequencing Center for Infectious Disease"/>
            <person name="Wu L."/>
            <person name="Ma J."/>
        </authorList>
    </citation>
    <scope>NUCLEOTIDE SEQUENCE [LARGE SCALE GENOMIC DNA]</scope>
    <source>
        <strain evidence="2 3">JCM 15478</strain>
    </source>
</reference>
<keyword evidence="3" id="KW-1185">Reference proteome</keyword>
<comment type="caution">
    <text evidence="2">The sequence shown here is derived from an EMBL/GenBank/DDBJ whole genome shotgun (WGS) entry which is preliminary data.</text>
</comment>
<evidence type="ECO:0000256" key="1">
    <source>
        <dbReference type="SAM" id="MobiDB-lite"/>
    </source>
</evidence>
<protein>
    <submittedName>
        <fullName evidence="2">Uncharacterized protein</fullName>
    </submittedName>
</protein>
<evidence type="ECO:0000313" key="2">
    <source>
        <dbReference type="EMBL" id="GAA2068717.1"/>
    </source>
</evidence>
<dbReference type="EMBL" id="BAAAPE010000005">
    <property type="protein sequence ID" value="GAA2068717.1"/>
    <property type="molecule type" value="Genomic_DNA"/>
</dbReference>
<feature type="compositionally biased region" description="Basic and acidic residues" evidence="1">
    <location>
        <begin position="62"/>
        <end position="83"/>
    </location>
</feature>
<name>A0ABN2VPK2_9ACTN</name>
<evidence type="ECO:0000313" key="3">
    <source>
        <dbReference type="Proteomes" id="UP001500016"/>
    </source>
</evidence>
<gene>
    <name evidence="2" type="ORF">GCM10009801_17230</name>
</gene>
<organism evidence="2 3">
    <name type="scientific">Streptomyces albiaxialis</name>
    <dbReference type="NCBI Taxonomy" id="329523"/>
    <lineage>
        <taxon>Bacteria</taxon>
        <taxon>Bacillati</taxon>
        <taxon>Actinomycetota</taxon>
        <taxon>Actinomycetes</taxon>
        <taxon>Kitasatosporales</taxon>
        <taxon>Streptomycetaceae</taxon>
        <taxon>Streptomyces</taxon>
    </lineage>
</organism>
<dbReference type="Proteomes" id="UP001500016">
    <property type="component" value="Unassembled WGS sequence"/>
</dbReference>
<accession>A0ABN2VPK2</accession>